<feature type="compositionally biased region" description="Basic and acidic residues" evidence="5">
    <location>
        <begin position="11"/>
        <end position="21"/>
    </location>
</feature>
<dbReference type="SUPFAM" id="SSF53335">
    <property type="entry name" value="S-adenosyl-L-methionine-dependent methyltransferases"/>
    <property type="match status" value="1"/>
</dbReference>
<sequence length="841" mass="92351">MASPDDPSNESMKKTSLRSESDDNLEELCTVEASVVTGFEECARGEAREKFGTDVQASRGKIIWKVPLSQLNEVLKMGSVDNCRVVIHTVPHFKFSDQNDSLARLQKMILDVNWECGLKAWKRIFGFPYSIASSPDVIPSPEELVDVVIMNRQSQPKDKFGKKKKNLGKGRGKKKEKESKEYGNNKLDSENQKEHNKEESNVDKDSLGSGDHVLPESKEGLCEESKLGPDLGAEDLEKLDLAGEVSTPLDKDRNIISFQKSHLLPPPKTVIVKQVTSSEMEAKIDIKVLNPPPSENVFPSVLENKELRHLEPMEVDSPNTSFKANIVSHQKPTNDAEVVPTSLNAPDCASVAANAAPLSQEDNSAFDSLKTSDPESSDAAAEAFATSVINKLSISHTSSSRENLVSAVCTTPPSTPIASLENPFVVANGEANGHPEHDFEAYVPAETNPKGDGYSSSVDPADFFPSSKTSLVSTPQGLSASDSGAVEKSDTVSTEQSTEKHDINLVEPKVTPCDQHQEIVTEKATEEKRLSDNLTSVECSSPELPEQDKAQTDQSQTITAVKKPERERDPTKPKFRVTCNRVGNHSFDSASAAASFGSAVITYFKWPVDLKNFDIEILLNIDNEEVTVSLALTKCSLHNRNMVAFGPTTLRSTICYNMLRLCRIKKGDFICDPMCGTSAIPIESALNWTNCYVFGGDFHEKAIERTATNIKAIEQKQRENNRLGSRTVNRTLYPCLLTEMARTARPGARACLLTEDRTSLIKAIQSLSKFWQRRLMLNVNIGGLSGFVFVLLRTTASQTGHTVKETVKTDVPVDLGSHEKTEAKSIETDIQVSTENDSSKQ</sequence>
<dbReference type="Pfam" id="PF02926">
    <property type="entry name" value="THUMP"/>
    <property type="match status" value="1"/>
</dbReference>
<comment type="caution">
    <text evidence="7">The sequence shown here is derived from an EMBL/GenBank/DDBJ whole genome shotgun (WGS) entry which is preliminary data.</text>
</comment>
<evidence type="ECO:0000256" key="4">
    <source>
        <dbReference type="PROSITE-ProRule" id="PRU00529"/>
    </source>
</evidence>
<dbReference type="PROSITE" id="PS51165">
    <property type="entry name" value="THUMP"/>
    <property type="match status" value="1"/>
</dbReference>
<feature type="compositionally biased region" description="Basic residues" evidence="5">
    <location>
        <begin position="160"/>
        <end position="174"/>
    </location>
</feature>
<feature type="compositionally biased region" description="Basic and acidic residues" evidence="5">
    <location>
        <begin position="213"/>
        <end position="227"/>
    </location>
</feature>
<dbReference type="AlphaFoldDB" id="A0AAV4BP92"/>
<evidence type="ECO:0000259" key="6">
    <source>
        <dbReference type="PROSITE" id="PS51165"/>
    </source>
</evidence>
<dbReference type="Pfam" id="PF01170">
    <property type="entry name" value="UPF0020"/>
    <property type="match status" value="1"/>
</dbReference>
<proteinExistence type="predicted"/>
<feature type="compositionally biased region" description="Basic and acidic residues" evidence="5">
    <location>
        <begin position="562"/>
        <end position="572"/>
    </location>
</feature>
<feature type="compositionally biased region" description="Basic and acidic residues" evidence="5">
    <location>
        <begin position="175"/>
        <end position="206"/>
    </location>
</feature>
<dbReference type="SUPFAM" id="SSF143437">
    <property type="entry name" value="THUMP domain-like"/>
    <property type="match status" value="1"/>
</dbReference>
<feature type="region of interest" description="Disordered" evidence="5">
    <location>
        <begin position="155"/>
        <end position="229"/>
    </location>
</feature>
<dbReference type="GO" id="GO:0003723">
    <property type="term" value="F:RNA binding"/>
    <property type="evidence" value="ECO:0007669"/>
    <property type="project" value="UniProtKB-UniRule"/>
</dbReference>
<evidence type="ECO:0000313" key="8">
    <source>
        <dbReference type="Proteomes" id="UP000735302"/>
    </source>
</evidence>
<evidence type="ECO:0000256" key="2">
    <source>
        <dbReference type="ARBA" id="ARBA00022603"/>
    </source>
</evidence>
<evidence type="ECO:0000313" key="7">
    <source>
        <dbReference type="EMBL" id="GFO21290.1"/>
    </source>
</evidence>
<feature type="region of interest" description="Disordered" evidence="5">
    <location>
        <begin position="814"/>
        <end position="841"/>
    </location>
</feature>
<evidence type="ECO:0000256" key="1">
    <source>
        <dbReference type="ARBA" id="ARBA00004496"/>
    </source>
</evidence>
<feature type="region of interest" description="Disordered" evidence="5">
    <location>
        <begin position="466"/>
        <end position="572"/>
    </location>
</feature>
<feature type="region of interest" description="Disordered" evidence="5">
    <location>
        <begin position="1"/>
        <end position="24"/>
    </location>
</feature>
<accession>A0AAV4BP92</accession>
<gene>
    <name evidence="7" type="ORF">PoB_004779500</name>
</gene>
<keyword evidence="4" id="KW-0694">RNA-binding</keyword>
<feature type="compositionally biased region" description="Basic and acidic residues" evidence="5">
    <location>
        <begin position="816"/>
        <end position="827"/>
    </location>
</feature>
<keyword evidence="8" id="KW-1185">Reference proteome</keyword>
<name>A0AAV4BP92_9GAST</name>
<reference evidence="7 8" key="1">
    <citation type="journal article" date="2021" name="Elife">
        <title>Chloroplast acquisition without the gene transfer in kleptoplastic sea slugs, Plakobranchus ocellatus.</title>
        <authorList>
            <person name="Maeda T."/>
            <person name="Takahashi S."/>
            <person name="Yoshida T."/>
            <person name="Shimamura S."/>
            <person name="Takaki Y."/>
            <person name="Nagai Y."/>
            <person name="Toyoda A."/>
            <person name="Suzuki Y."/>
            <person name="Arimoto A."/>
            <person name="Ishii H."/>
            <person name="Satoh N."/>
            <person name="Nishiyama T."/>
            <person name="Hasebe M."/>
            <person name="Maruyama T."/>
            <person name="Minagawa J."/>
            <person name="Obokata J."/>
            <person name="Shigenobu S."/>
        </authorList>
    </citation>
    <scope>NUCLEOTIDE SEQUENCE [LARGE SCALE GENOMIC DNA]</scope>
</reference>
<dbReference type="Gene3D" id="3.40.50.150">
    <property type="entry name" value="Vaccinia Virus protein VP39"/>
    <property type="match status" value="1"/>
</dbReference>
<feature type="domain" description="THUMP" evidence="6">
    <location>
        <begin position="528"/>
        <end position="632"/>
    </location>
</feature>
<feature type="compositionally biased region" description="Basic and acidic residues" evidence="5">
    <location>
        <begin position="515"/>
        <end position="531"/>
    </location>
</feature>
<dbReference type="InterPro" id="IPR000241">
    <property type="entry name" value="RlmKL-like_Mtase"/>
</dbReference>
<comment type="subcellular location">
    <subcellularLocation>
        <location evidence="1">Cytoplasm</location>
    </subcellularLocation>
</comment>
<keyword evidence="2" id="KW-0489">Methyltransferase</keyword>
<dbReference type="GO" id="GO:0043527">
    <property type="term" value="C:tRNA methyltransferase complex"/>
    <property type="evidence" value="ECO:0007669"/>
    <property type="project" value="UniProtKB-ARBA"/>
</dbReference>
<dbReference type="Gene3D" id="3.30.2130.30">
    <property type="match status" value="1"/>
</dbReference>
<dbReference type="EMBL" id="BLXT01005251">
    <property type="protein sequence ID" value="GFO21290.1"/>
    <property type="molecule type" value="Genomic_DNA"/>
</dbReference>
<keyword evidence="3" id="KW-0819">tRNA processing</keyword>
<dbReference type="PANTHER" id="PTHR14911:SF13">
    <property type="entry name" value="TRNA (GUANINE(6)-N2)-METHYLTRANSFERASE THUMP3"/>
    <property type="match status" value="1"/>
</dbReference>
<evidence type="ECO:0000256" key="3">
    <source>
        <dbReference type="ARBA" id="ARBA00022694"/>
    </source>
</evidence>
<dbReference type="GO" id="GO:0005737">
    <property type="term" value="C:cytoplasm"/>
    <property type="evidence" value="ECO:0007669"/>
    <property type="project" value="UniProtKB-SubCell"/>
</dbReference>
<feature type="compositionally biased region" description="Polar residues" evidence="5">
    <location>
        <begin position="466"/>
        <end position="482"/>
    </location>
</feature>
<dbReference type="InterPro" id="IPR029063">
    <property type="entry name" value="SAM-dependent_MTases_sf"/>
</dbReference>
<evidence type="ECO:0000256" key="5">
    <source>
        <dbReference type="SAM" id="MobiDB-lite"/>
    </source>
</evidence>
<organism evidence="7 8">
    <name type="scientific">Plakobranchus ocellatus</name>
    <dbReference type="NCBI Taxonomy" id="259542"/>
    <lineage>
        <taxon>Eukaryota</taxon>
        <taxon>Metazoa</taxon>
        <taxon>Spiralia</taxon>
        <taxon>Lophotrochozoa</taxon>
        <taxon>Mollusca</taxon>
        <taxon>Gastropoda</taxon>
        <taxon>Heterobranchia</taxon>
        <taxon>Euthyneura</taxon>
        <taxon>Panpulmonata</taxon>
        <taxon>Sacoglossa</taxon>
        <taxon>Placobranchoidea</taxon>
        <taxon>Plakobranchidae</taxon>
        <taxon>Plakobranchus</taxon>
    </lineage>
</organism>
<dbReference type="PANTHER" id="PTHR14911">
    <property type="entry name" value="THUMP DOMAIN-CONTAINING"/>
    <property type="match status" value="1"/>
</dbReference>
<dbReference type="SMART" id="SM00981">
    <property type="entry name" value="THUMP"/>
    <property type="match status" value="1"/>
</dbReference>
<dbReference type="GO" id="GO:0030488">
    <property type="term" value="P:tRNA methylation"/>
    <property type="evidence" value="ECO:0007669"/>
    <property type="project" value="TreeGrafter"/>
</dbReference>
<dbReference type="InterPro" id="IPR004114">
    <property type="entry name" value="THUMP_dom"/>
</dbReference>
<keyword evidence="2" id="KW-0808">Transferase</keyword>
<protein>
    <submittedName>
        <fullName evidence="7">THUMP domain-containing protein 3</fullName>
    </submittedName>
</protein>
<dbReference type="Proteomes" id="UP000735302">
    <property type="component" value="Unassembled WGS sequence"/>
</dbReference>
<dbReference type="GO" id="GO:0016423">
    <property type="term" value="F:tRNA (guanine) methyltransferase activity"/>
    <property type="evidence" value="ECO:0007669"/>
    <property type="project" value="TreeGrafter"/>
</dbReference>
<feature type="compositionally biased region" description="Polar residues" evidence="5">
    <location>
        <begin position="828"/>
        <end position="841"/>
    </location>
</feature>